<dbReference type="Proteomes" id="UP000639643">
    <property type="component" value="Unassembled WGS sequence"/>
</dbReference>
<name>A0A8H6J0A6_9PEZI</name>
<feature type="compositionally biased region" description="Basic and acidic residues" evidence="6">
    <location>
        <begin position="56"/>
        <end position="90"/>
    </location>
</feature>
<evidence type="ECO:0000313" key="9">
    <source>
        <dbReference type="Proteomes" id="UP000639643"/>
    </source>
</evidence>
<dbReference type="GO" id="GO:0045944">
    <property type="term" value="P:positive regulation of transcription by RNA polymerase II"/>
    <property type="evidence" value="ECO:0007669"/>
    <property type="project" value="TreeGrafter"/>
</dbReference>
<dbReference type="InterPro" id="IPR007219">
    <property type="entry name" value="XnlR_reg_dom"/>
</dbReference>
<keyword evidence="9" id="KW-1185">Reference proteome</keyword>
<dbReference type="GO" id="GO:0043565">
    <property type="term" value="F:sequence-specific DNA binding"/>
    <property type="evidence" value="ECO:0007669"/>
    <property type="project" value="TreeGrafter"/>
</dbReference>
<reference evidence="8" key="1">
    <citation type="journal article" date="2020" name="Phytopathology">
        <title>Genome Sequence Resources of Colletotrichum truncatum, C. plurivorum, C. musicola, and C. sojae: Four Species Pathogenic to Soybean (Glycine max).</title>
        <authorList>
            <person name="Rogerio F."/>
            <person name="Boufleur T.R."/>
            <person name="Ciampi-Guillardi M."/>
            <person name="Sukno S.A."/>
            <person name="Thon M.R."/>
            <person name="Massola Junior N.S."/>
            <person name="Baroncelli R."/>
        </authorList>
    </citation>
    <scope>NUCLEOTIDE SEQUENCE</scope>
    <source>
        <strain evidence="8">LFN0074</strain>
    </source>
</reference>
<keyword evidence="4" id="KW-0804">Transcription</keyword>
<proteinExistence type="predicted"/>
<dbReference type="AlphaFoldDB" id="A0A8H6J0A6"/>
<evidence type="ECO:0000256" key="4">
    <source>
        <dbReference type="ARBA" id="ARBA00023163"/>
    </source>
</evidence>
<dbReference type="InterPro" id="IPR051711">
    <property type="entry name" value="Stress_Response_Reg"/>
</dbReference>
<keyword evidence="3" id="KW-0238">DNA-binding</keyword>
<dbReference type="OrthoDB" id="3266505at2759"/>
<dbReference type="PANTHER" id="PTHR47540">
    <property type="entry name" value="THIAMINE REPRESSIBLE GENES REGULATORY PROTEIN THI5"/>
    <property type="match status" value="1"/>
</dbReference>
<dbReference type="PANTHER" id="PTHR47540:SF6">
    <property type="entry name" value="ZN(II)2CYS6 TRANSCRIPTION FACTOR (EUROFUNG)"/>
    <property type="match status" value="1"/>
</dbReference>
<evidence type="ECO:0000259" key="7">
    <source>
        <dbReference type="SMART" id="SM00906"/>
    </source>
</evidence>
<dbReference type="EMBL" id="WIGM01001154">
    <property type="protein sequence ID" value="KAF6804114.1"/>
    <property type="molecule type" value="Genomic_DNA"/>
</dbReference>
<evidence type="ECO:0000256" key="1">
    <source>
        <dbReference type="ARBA" id="ARBA00004123"/>
    </source>
</evidence>
<dbReference type="Pfam" id="PF04082">
    <property type="entry name" value="Fungal_trans"/>
    <property type="match status" value="1"/>
</dbReference>
<protein>
    <submittedName>
        <fullName evidence="8">Fungal specific transcription factor domain-containing protein</fullName>
    </submittedName>
</protein>
<evidence type="ECO:0000256" key="3">
    <source>
        <dbReference type="ARBA" id="ARBA00023125"/>
    </source>
</evidence>
<evidence type="ECO:0000256" key="2">
    <source>
        <dbReference type="ARBA" id="ARBA00023015"/>
    </source>
</evidence>
<evidence type="ECO:0000256" key="5">
    <source>
        <dbReference type="ARBA" id="ARBA00023242"/>
    </source>
</evidence>
<evidence type="ECO:0000313" key="8">
    <source>
        <dbReference type="EMBL" id="KAF6804114.1"/>
    </source>
</evidence>
<dbReference type="GO" id="GO:0005634">
    <property type="term" value="C:nucleus"/>
    <property type="evidence" value="ECO:0007669"/>
    <property type="project" value="UniProtKB-SubCell"/>
</dbReference>
<dbReference type="GO" id="GO:0008270">
    <property type="term" value="F:zinc ion binding"/>
    <property type="evidence" value="ECO:0007669"/>
    <property type="project" value="InterPro"/>
</dbReference>
<dbReference type="CDD" id="cd12148">
    <property type="entry name" value="fungal_TF_MHR"/>
    <property type="match status" value="1"/>
</dbReference>
<dbReference type="GO" id="GO:0006351">
    <property type="term" value="P:DNA-templated transcription"/>
    <property type="evidence" value="ECO:0007669"/>
    <property type="project" value="InterPro"/>
</dbReference>
<sequence length="706" mass="78405">MRNCDALQVTDQGMACSNPTGAEPESVPSSIRPPRIKLSAYVGRSQWPPFPSYSTDDGHDTKLAARDATPERYLKEILDENKRLQHRDDSQAVPHQSRLDDNPSSIRSSSSSSAAAVETPYELNSDNIDREISLDVESLIIDSELPHMPVPVSEATDTAFAMRFRQVISESYGTPHGHIRRSDFATDEEIMSLAHAPCPWPTPSKARFLIEVALRHVSGCFHIVRRSCVLDALELSLRNPGCRDPIMKCKLWALFGMGELYSSRAIKSQETFPGLHYFAKATKIFTYIGERPTIDLLEIRLILSFYSLAVNRQYAAYTLAGSSVRMALIMGLHISMRPAQLSDGALREHRNRLWWTAHIMDCLWSAKLGHRPTVHDDDLTAVDPACTPDVDQAVLGDFAEPSYYIAAAKLAAIVAHIIRSVYGNRKQPITLSNRVKQALTELRAWVEDLPPNLRMENAASFQHGKLSLVYLHLTLNQAVILSTRPILLYGLCTRWATWRSSAGPQASQPGRIHQPAMTLIDACIRCARDSCRTLVQSWIDGSFPTFDHLLTQYLFSAFTILAISSLLGETESPKDRGQLEQSAQLLSQLKDGGNLVARELHQHAEAILAGLEAAQFSRTGNVAPDSENFPSNPPPSDFRLQGLVDGHDGQIATAAGLSLTEPSIHEFLVQPDLDLQFLDSLALMDQCPGLYWPERENQTWVAGLEL</sequence>
<comment type="subcellular location">
    <subcellularLocation>
        <location evidence="1">Nucleus</location>
    </subcellularLocation>
</comment>
<keyword evidence="2" id="KW-0805">Transcription regulation</keyword>
<feature type="domain" description="Xylanolytic transcriptional activator regulatory" evidence="7">
    <location>
        <begin position="316"/>
        <end position="390"/>
    </location>
</feature>
<dbReference type="SMART" id="SM00906">
    <property type="entry name" value="Fungal_trans"/>
    <property type="match status" value="1"/>
</dbReference>
<feature type="compositionally biased region" description="Low complexity" evidence="6">
    <location>
        <begin position="104"/>
        <end position="116"/>
    </location>
</feature>
<feature type="compositionally biased region" description="Polar residues" evidence="6">
    <location>
        <begin position="9"/>
        <end position="20"/>
    </location>
</feature>
<accession>A0A8H6J0A6</accession>
<feature type="region of interest" description="Disordered" evidence="6">
    <location>
        <begin position="1"/>
        <end position="122"/>
    </location>
</feature>
<keyword evidence="5" id="KW-0539">Nucleus</keyword>
<gene>
    <name evidence="8" type="ORF">CMUS01_14926</name>
</gene>
<organism evidence="8 9">
    <name type="scientific">Colletotrichum musicola</name>
    <dbReference type="NCBI Taxonomy" id="2175873"/>
    <lineage>
        <taxon>Eukaryota</taxon>
        <taxon>Fungi</taxon>
        <taxon>Dikarya</taxon>
        <taxon>Ascomycota</taxon>
        <taxon>Pezizomycotina</taxon>
        <taxon>Sordariomycetes</taxon>
        <taxon>Hypocreomycetidae</taxon>
        <taxon>Glomerellales</taxon>
        <taxon>Glomerellaceae</taxon>
        <taxon>Colletotrichum</taxon>
        <taxon>Colletotrichum orchidearum species complex</taxon>
    </lineage>
</organism>
<evidence type="ECO:0000256" key="6">
    <source>
        <dbReference type="SAM" id="MobiDB-lite"/>
    </source>
</evidence>
<comment type="caution">
    <text evidence="8">The sequence shown here is derived from an EMBL/GenBank/DDBJ whole genome shotgun (WGS) entry which is preliminary data.</text>
</comment>